<reference evidence="1 2" key="1">
    <citation type="submission" date="2018-08" db="EMBL/GenBank/DDBJ databases">
        <title>A genome reference for cultivated species of the human gut microbiota.</title>
        <authorList>
            <person name="Zou Y."/>
            <person name="Xue W."/>
            <person name="Luo G."/>
        </authorList>
    </citation>
    <scope>NUCLEOTIDE SEQUENCE [LARGE SCALE GENOMIC DNA]</scope>
    <source>
        <strain evidence="1 2">OM05-15BH</strain>
    </source>
</reference>
<gene>
    <name evidence="1" type="ORF">DXB65_18665</name>
</gene>
<accession>A0A3E5B409</accession>
<proteinExistence type="predicted"/>
<dbReference type="Proteomes" id="UP000260983">
    <property type="component" value="Unassembled WGS sequence"/>
</dbReference>
<protein>
    <submittedName>
        <fullName evidence="1">Uncharacterized protein</fullName>
    </submittedName>
</protein>
<comment type="caution">
    <text evidence="1">The sequence shown here is derived from an EMBL/GenBank/DDBJ whole genome shotgun (WGS) entry which is preliminary data.</text>
</comment>
<dbReference type="EMBL" id="QSUL01000014">
    <property type="protein sequence ID" value="RGN32318.1"/>
    <property type="molecule type" value="Genomic_DNA"/>
</dbReference>
<evidence type="ECO:0000313" key="1">
    <source>
        <dbReference type="EMBL" id="RGN32318.1"/>
    </source>
</evidence>
<sequence length="89" mass="10308">MMKKFTFIAQYKGGTYISQYDADDLIDAVFSWVNNLDLQYFKAEEIKEIQEKFSDEDFFPIPVNDVVHVWCGAISACRNFLIVNIVKTA</sequence>
<evidence type="ECO:0000313" key="2">
    <source>
        <dbReference type="Proteomes" id="UP000260983"/>
    </source>
</evidence>
<dbReference type="RefSeq" id="WP_117725154.1">
    <property type="nucleotide sequence ID" value="NZ_CAUGNI010000007.1"/>
</dbReference>
<name>A0A3E5B409_9BACE</name>
<dbReference type="AlphaFoldDB" id="A0A3E5B409"/>
<organism evidence="1 2">
    <name type="scientific">Bacteroides oleiciplenus</name>
    <dbReference type="NCBI Taxonomy" id="626931"/>
    <lineage>
        <taxon>Bacteria</taxon>
        <taxon>Pseudomonadati</taxon>
        <taxon>Bacteroidota</taxon>
        <taxon>Bacteroidia</taxon>
        <taxon>Bacteroidales</taxon>
        <taxon>Bacteroidaceae</taxon>
        <taxon>Bacteroides</taxon>
    </lineage>
</organism>